<dbReference type="InterPro" id="IPR041467">
    <property type="entry name" value="Sco4008_C"/>
</dbReference>
<dbReference type="GO" id="GO:0003677">
    <property type="term" value="F:DNA binding"/>
    <property type="evidence" value="ECO:0007669"/>
    <property type="project" value="UniProtKB-UniRule"/>
</dbReference>
<organism evidence="4 5">
    <name type="scientific">Glycomyces harbinensis</name>
    <dbReference type="NCBI Taxonomy" id="58114"/>
    <lineage>
        <taxon>Bacteria</taxon>
        <taxon>Bacillati</taxon>
        <taxon>Actinomycetota</taxon>
        <taxon>Actinomycetes</taxon>
        <taxon>Glycomycetales</taxon>
        <taxon>Glycomycetaceae</taxon>
        <taxon>Glycomyces</taxon>
    </lineage>
</organism>
<dbReference type="InterPro" id="IPR050109">
    <property type="entry name" value="HTH-type_TetR-like_transc_reg"/>
</dbReference>
<protein>
    <submittedName>
        <fullName evidence="4">Transcriptional regulator, TetR family</fullName>
    </submittedName>
</protein>
<keyword evidence="5" id="KW-1185">Reference proteome</keyword>
<dbReference type="SUPFAM" id="SSF46689">
    <property type="entry name" value="Homeodomain-like"/>
    <property type="match status" value="1"/>
</dbReference>
<name>A0A1G6XGV9_9ACTN</name>
<proteinExistence type="predicted"/>
<dbReference type="STRING" id="58114.SAMN05216270_107124"/>
<evidence type="ECO:0000313" key="5">
    <source>
        <dbReference type="Proteomes" id="UP000198949"/>
    </source>
</evidence>
<feature type="DNA-binding region" description="H-T-H motif" evidence="2">
    <location>
        <begin position="31"/>
        <end position="50"/>
    </location>
</feature>
<evidence type="ECO:0000256" key="2">
    <source>
        <dbReference type="PROSITE-ProRule" id="PRU00335"/>
    </source>
</evidence>
<feature type="domain" description="HTH tetR-type" evidence="3">
    <location>
        <begin position="8"/>
        <end position="68"/>
    </location>
</feature>
<evidence type="ECO:0000259" key="3">
    <source>
        <dbReference type="PROSITE" id="PS50977"/>
    </source>
</evidence>
<dbReference type="PRINTS" id="PR00455">
    <property type="entry name" value="HTHTETR"/>
</dbReference>
<dbReference type="InterPro" id="IPR009057">
    <property type="entry name" value="Homeodomain-like_sf"/>
</dbReference>
<gene>
    <name evidence="4" type="ORF">SAMN05216270_107124</name>
</gene>
<keyword evidence="1 2" id="KW-0238">DNA-binding</keyword>
<accession>A0A1G6XGV9</accession>
<dbReference type="Pfam" id="PF00440">
    <property type="entry name" value="TetR_N"/>
    <property type="match status" value="1"/>
</dbReference>
<evidence type="ECO:0000313" key="4">
    <source>
        <dbReference type="EMBL" id="SDD76446.1"/>
    </source>
</evidence>
<dbReference type="Gene3D" id="1.10.357.10">
    <property type="entry name" value="Tetracycline Repressor, domain 2"/>
    <property type="match status" value="1"/>
</dbReference>
<reference evidence="5" key="1">
    <citation type="submission" date="2016-10" db="EMBL/GenBank/DDBJ databases">
        <authorList>
            <person name="Varghese N."/>
            <person name="Submissions S."/>
        </authorList>
    </citation>
    <scope>NUCLEOTIDE SEQUENCE [LARGE SCALE GENOMIC DNA]</scope>
    <source>
        <strain evidence="5">CGMCC 4.3516</strain>
    </source>
</reference>
<dbReference type="PANTHER" id="PTHR30328:SF54">
    <property type="entry name" value="HTH-TYPE TRANSCRIPTIONAL REPRESSOR SCO4008"/>
    <property type="match status" value="1"/>
</dbReference>
<dbReference type="GO" id="GO:0006355">
    <property type="term" value="P:regulation of DNA-templated transcription"/>
    <property type="evidence" value="ECO:0007669"/>
    <property type="project" value="UniProtKB-ARBA"/>
</dbReference>
<dbReference type="InterPro" id="IPR036271">
    <property type="entry name" value="Tet_transcr_reg_TetR-rel_C_sf"/>
</dbReference>
<dbReference type="AlphaFoldDB" id="A0A1G6XGV9"/>
<dbReference type="Proteomes" id="UP000198949">
    <property type="component" value="Unassembled WGS sequence"/>
</dbReference>
<dbReference type="InterPro" id="IPR001647">
    <property type="entry name" value="HTH_TetR"/>
</dbReference>
<dbReference type="PROSITE" id="PS50977">
    <property type="entry name" value="HTH_TETR_2"/>
    <property type="match status" value="1"/>
</dbReference>
<dbReference type="SUPFAM" id="SSF48498">
    <property type="entry name" value="Tetracyclin repressor-like, C-terminal domain"/>
    <property type="match status" value="1"/>
</dbReference>
<evidence type="ECO:0000256" key="1">
    <source>
        <dbReference type="ARBA" id="ARBA00023125"/>
    </source>
</evidence>
<dbReference type="PANTHER" id="PTHR30328">
    <property type="entry name" value="TRANSCRIPTIONAL REPRESSOR"/>
    <property type="match status" value="1"/>
</dbReference>
<sequence length="189" mass="20593">MPTTSRGIATRRRILDAAAAEFARVGIAGARMDRIIAASDANRAQLYAYFGSKEGLFDAVIADRVDTSTDSVSFDADDLPGWAVRLYDQNLQHPELARLIAWTRLERRPTGRWFDNAEHESKLAAIATAQAAGRLRAGDPADLLVLLIGMASAWSPSSSVYTATTEEPDGDHDRRRALLRDAVARAVTP</sequence>
<dbReference type="Pfam" id="PF17926">
    <property type="entry name" value="TetR_C_21"/>
    <property type="match status" value="1"/>
</dbReference>
<dbReference type="EMBL" id="FNAD01000007">
    <property type="protein sequence ID" value="SDD76446.1"/>
    <property type="molecule type" value="Genomic_DNA"/>
</dbReference>